<dbReference type="GO" id="GO:0006364">
    <property type="term" value="P:rRNA processing"/>
    <property type="evidence" value="ECO:0007669"/>
    <property type="project" value="UniProtKB-KW"/>
</dbReference>
<keyword evidence="4" id="KW-0539">Nucleus</keyword>
<gene>
    <name evidence="8" type="primary">LOC100897193</name>
</gene>
<sequence length="980" mass="112324">MERRAFKPRIQKNRLAEIEANLKLLLAKGIKMKKSDASILATAPRELLRPITMELYASLTSFEKAEFRQGCRKIVDGQVKIDKDKLRQNLLERDSIRLEKLQDFVLRRRQQRKQVIEERSDIDRKEPGALLRLGALKEKQAKYALTGKNVAYAFAANIDGLENDLSRKKRRSGDQNNATEKNGNKAWELPASIPSVAKPERSQAVSDPEKAKSNIASATAGLKTAYTYFLEKCKFSIGDQKKATIKRRCENEGFLLDVCGKICALHVSQMFVQLDDFAEPMNWFNEGQEVTIFVRDVLEIEQCPFLMRVRGLTGNLIASTTLIPPDKWIFKVSTQFLTFKCPADTAYDDKLTVCLTPTIKGFIPFQNWDDKLLYYAAKLNDGAAINVYTFRLDRNIGKFTDFMASRVPKDECYKLQKDIVVPIIRFNYSAFLLPCRARFQSWKFYLPLTEADDNYSETDRHDKLVPCLGVIMAINEKKRVAIVSTRVSRLKRATRETTLHGLFPKGPTAVEDRGIMNARLIHGKKGSELRGFVVKSRDDDRTKILLGMDYMWPIMGHLKDDTGTLRKRLMHLSVVRVRLLEDEFETAKGVVVELAEASDPETIPSAQDETEEEQSEEGHENGNNSLDNSTLTELADEEGFNWDYDAQPNLSVLAREQTKEDSDSSSSSDDDEVPTAPKKNKREREEDRRRKEAAIRDAELKLTSPAGAVSDTTNMPKTTEEFDRLVMADPSDGSLWVKYMAHHLQQLEVDKARQVAKRGLKFVSGNEADKLSLWLASLNLENMYGTQESLDTVFKEALKQNDPIKVYSHMAKIYGMTGKNELCREIYQIMLKKFKQHREVWIDFGSWLFDSGSLQEARQLMKRSFNSLTEKEHVEVILKFSQLEFAKGERDFGKSLMDNLLLSYPRRLDLWNVYIDQLVKLNDFDAVRINFNKLLSAKLPVRKMKSAFKKWLDFETKHGTPESLEEVKQKVVDYIDLDRT</sequence>
<evidence type="ECO:0000256" key="2">
    <source>
        <dbReference type="ARBA" id="ARBA00022552"/>
    </source>
</evidence>
<feature type="region of interest" description="Disordered" evidence="5">
    <location>
        <begin position="655"/>
        <end position="715"/>
    </location>
</feature>
<comment type="subcellular location">
    <subcellularLocation>
        <location evidence="1">Nucleus</location>
    </subcellularLocation>
</comment>
<dbReference type="SUPFAM" id="SSF48452">
    <property type="entry name" value="TPR-like"/>
    <property type="match status" value="1"/>
</dbReference>
<evidence type="ECO:0000256" key="4">
    <source>
        <dbReference type="ARBA" id="ARBA00023242"/>
    </source>
</evidence>
<dbReference type="PANTHER" id="PTHR23270">
    <property type="entry name" value="PROGRAMMED CELL DEATH PROTEIN 11 PRE-RRNA PROCESSING PROTEIN RRP5"/>
    <property type="match status" value="1"/>
</dbReference>
<evidence type="ECO:0000313" key="7">
    <source>
        <dbReference type="Proteomes" id="UP000694867"/>
    </source>
</evidence>
<keyword evidence="7" id="KW-1185">Reference proteome</keyword>
<dbReference type="InterPro" id="IPR045209">
    <property type="entry name" value="Rrp5"/>
</dbReference>
<dbReference type="Gene3D" id="1.25.40.10">
    <property type="entry name" value="Tetratricopeptide repeat domain"/>
    <property type="match status" value="1"/>
</dbReference>
<evidence type="ECO:0000256" key="5">
    <source>
        <dbReference type="SAM" id="MobiDB-lite"/>
    </source>
</evidence>
<feature type="region of interest" description="Disordered" evidence="5">
    <location>
        <begin position="166"/>
        <end position="191"/>
    </location>
</feature>
<evidence type="ECO:0000256" key="3">
    <source>
        <dbReference type="ARBA" id="ARBA00022737"/>
    </source>
</evidence>
<dbReference type="Proteomes" id="UP000694867">
    <property type="component" value="Unplaced"/>
</dbReference>
<dbReference type="InterPro" id="IPR011990">
    <property type="entry name" value="TPR-like_helical_dom_sf"/>
</dbReference>
<reference evidence="8" key="1">
    <citation type="submission" date="2025-08" db="UniProtKB">
        <authorList>
            <consortium name="RefSeq"/>
        </authorList>
    </citation>
    <scope>IDENTIFICATION</scope>
</reference>
<feature type="domain" description="Suppressor of forked" evidence="6">
    <location>
        <begin position="854"/>
        <end position="974"/>
    </location>
</feature>
<protein>
    <submittedName>
        <fullName evidence="8">Uncharacterized protein LOC100897193</fullName>
    </submittedName>
</protein>
<dbReference type="PANTHER" id="PTHR23270:SF10">
    <property type="entry name" value="PROTEIN RRP5 HOMOLOG"/>
    <property type="match status" value="1"/>
</dbReference>
<dbReference type="InterPro" id="IPR008847">
    <property type="entry name" value="Suf"/>
</dbReference>
<dbReference type="GO" id="GO:0003723">
    <property type="term" value="F:RNA binding"/>
    <property type="evidence" value="ECO:0007669"/>
    <property type="project" value="TreeGrafter"/>
</dbReference>
<proteinExistence type="predicted"/>
<dbReference type="GeneID" id="100897193"/>
<feature type="region of interest" description="Disordered" evidence="5">
    <location>
        <begin position="595"/>
        <end position="629"/>
    </location>
</feature>
<dbReference type="RefSeq" id="XP_028966670.1">
    <property type="nucleotide sequence ID" value="XM_029110837.1"/>
</dbReference>
<dbReference type="Pfam" id="PF05843">
    <property type="entry name" value="Suf"/>
    <property type="match status" value="1"/>
</dbReference>
<dbReference type="GO" id="GO:0032040">
    <property type="term" value="C:small-subunit processome"/>
    <property type="evidence" value="ECO:0007669"/>
    <property type="project" value="TreeGrafter"/>
</dbReference>
<organism evidence="7 8">
    <name type="scientific">Galendromus occidentalis</name>
    <name type="common">western predatory mite</name>
    <dbReference type="NCBI Taxonomy" id="34638"/>
    <lineage>
        <taxon>Eukaryota</taxon>
        <taxon>Metazoa</taxon>
        <taxon>Ecdysozoa</taxon>
        <taxon>Arthropoda</taxon>
        <taxon>Chelicerata</taxon>
        <taxon>Arachnida</taxon>
        <taxon>Acari</taxon>
        <taxon>Parasitiformes</taxon>
        <taxon>Mesostigmata</taxon>
        <taxon>Gamasina</taxon>
        <taxon>Phytoseioidea</taxon>
        <taxon>Phytoseiidae</taxon>
        <taxon>Typhlodrominae</taxon>
        <taxon>Galendromus</taxon>
    </lineage>
</organism>
<dbReference type="SMART" id="SM00386">
    <property type="entry name" value="HAT"/>
    <property type="match status" value="6"/>
</dbReference>
<evidence type="ECO:0000259" key="6">
    <source>
        <dbReference type="Pfam" id="PF05843"/>
    </source>
</evidence>
<dbReference type="AlphaFoldDB" id="A0AAJ7SEL7"/>
<dbReference type="CTD" id="42899"/>
<accession>A0AAJ7SEL7</accession>
<feature type="compositionally biased region" description="Basic and acidic residues" evidence="5">
    <location>
        <begin position="682"/>
        <end position="700"/>
    </location>
</feature>
<evidence type="ECO:0000313" key="8">
    <source>
        <dbReference type="RefSeq" id="XP_028966670.1"/>
    </source>
</evidence>
<dbReference type="InterPro" id="IPR003107">
    <property type="entry name" value="HAT"/>
</dbReference>
<keyword evidence="3" id="KW-0677">Repeat</keyword>
<name>A0AAJ7SEL7_9ACAR</name>
<keyword evidence="2" id="KW-0698">rRNA processing</keyword>
<dbReference type="KEGG" id="goe:100897193"/>
<evidence type="ECO:0000256" key="1">
    <source>
        <dbReference type="ARBA" id="ARBA00004123"/>
    </source>
</evidence>